<dbReference type="RefSeq" id="XP_009757977.1">
    <property type="nucleotide sequence ID" value="XM_009759675.1"/>
</dbReference>
<reference evidence="3" key="2">
    <citation type="submission" date="2025-08" db="UniProtKB">
        <authorList>
            <consortium name="RefSeq"/>
        </authorList>
    </citation>
    <scope>IDENTIFICATION</scope>
    <source>
        <tissue evidence="3">Leaf</tissue>
    </source>
</reference>
<dbReference type="Proteomes" id="UP000189701">
    <property type="component" value="Unplaced"/>
</dbReference>
<gene>
    <name evidence="3" type="primary">LOC104210715</name>
</gene>
<evidence type="ECO:0000313" key="3">
    <source>
        <dbReference type="RefSeq" id="XP_009757977.1"/>
    </source>
</evidence>
<keyword evidence="2" id="KW-1185">Reference proteome</keyword>
<evidence type="ECO:0000313" key="2">
    <source>
        <dbReference type="Proteomes" id="UP000189701"/>
    </source>
</evidence>
<reference evidence="2" key="1">
    <citation type="journal article" date="2013" name="Genome Biol.">
        <title>Reference genomes and transcriptomes of Nicotiana sylvestris and Nicotiana tomentosiformis.</title>
        <authorList>
            <person name="Sierro N."/>
            <person name="Battey J.N."/>
            <person name="Ouadi S."/>
            <person name="Bovet L."/>
            <person name="Goepfert S."/>
            <person name="Bakaher N."/>
            <person name="Peitsch M.C."/>
            <person name="Ivanov N.V."/>
        </authorList>
    </citation>
    <scope>NUCLEOTIDE SEQUENCE [LARGE SCALE GENOMIC DNA]</scope>
</reference>
<organism evidence="2 3">
    <name type="scientific">Nicotiana sylvestris</name>
    <name type="common">Wood tobacco</name>
    <name type="synonym">South American tobacco</name>
    <dbReference type="NCBI Taxonomy" id="4096"/>
    <lineage>
        <taxon>Eukaryota</taxon>
        <taxon>Viridiplantae</taxon>
        <taxon>Streptophyta</taxon>
        <taxon>Embryophyta</taxon>
        <taxon>Tracheophyta</taxon>
        <taxon>Spermatophyta</taxon>
        <taxon>Magnoliopsida</taxon>
        <taxon>eudicotyledons</taxon>
        <taxon>Gunneridae</taxon>
        <taxon>Pentapetalae</taxon>
        <taxon>asterids</taxon>
        <taxon>lamiids</taxon>
        <taxon>Solanales</taxon>
        <taxon>Solanaceae</taxon>
        <taxon>Nicotianoideae</taxon>
        <taxon>Nicotianeae</taxon>
        <taxon>Nicotiana</taxon>
    </lineage>
</organism>
<protein>
    <submittedName>
        <fullName evidence="3">Uncharacterized protein LOC104210715</fullName>
    </submittedName>
</protein>
<evidence type="ECO:0000256" key="1">
    <source>
        <dbReference type="SAM" id="MobiDB-lite"/>
    </source>
</evidence>
<dbReference type="eggNOG" id="KOG0017">
    <property type="taxonomic scope" value="Eukaryota"/>
</dbReference>
<dbReference type="AlphaFoldDB" id="A0A1U7UPC3"/>
<dbReference type="PANTHER" id="PTHR35317">
    <property type="entry name" value="OS04G0629600 PROTEIN"/>
    <property type="match status" value="1"/>
</dbReference>
<accession>A0A1U7UPC3</accession>
<name>A0A1U7UPC3_NICSY</name>
<dbReference type="Pfam" id="PF14223">
    <property type="entry name" value="Retrotran_gag_2"/>
    <property type="match status" value="1"/>
</dbReference>
<feature type="region of interest" description="Disordered" evidence="1">
    <location>
        <begin position="207"/>
        <end position="232"/>
    </location>
</feature>
<sequence>MALTTGQGVAQLSIPMFNGENYDIWYLKAKTVFQAQNLWELVQNGYNEPEEGAELTDAETRTLKETKRRDAKALTFIQQAMSEFIFSRIMRTTTSNEAYEALREEFQGHTHMKNGESLKECCCKVVEIANQMLLYGEAVEDKKIVEKILISLTEKYDLIVSIIKETKDITKLNIRELMASLQAHEQRLLRHSEKSIESALQSKLNVSTNHSENHQKEANQVVEEEEINEEITPTTPNKNVEFAKEATTLTRIVGFKESHNATTAKSLVMWRRIVDLKINNKQKSLKKKESKACSLQAVKWPKRKITNLAVGYRV</sequence>
<dbReference type="PANTHER" id="PTHR35317:SF35">
    <property type="entry name" value="DUF4219 DOMAIN-CONTAINING PROTEIN"/>
    <property type="match status" value="1"/>
</dbReference>
<proteinExistence type="predicted"/>